<evidence type="ECO:0000256" key="1">
    <source>
        <dbReference type="ARBA" id="ARBA00008210"/>
    </source>
</evidence>
<dbReference type="GO" id="GO:0009611">
    <property type="term" value="P:response to wounding"/>
    <property type="evidence" value="ECO:0007669"/>
    <property type="project" value="InterPro"/>
</dbReference>
<gene>
    <name evidence="4" type="ORF">J1N35_029406</name>
</gene>
<accession>A0A9D3ZTR7</accession>
<dbReference type="Pfam" id="PF00280">
    <property type="entry name" value="potato_inhibit"/>
    <property type="match status" value="1"/>
</dbReference>
<dbReference type="PANTHER" id="PTHR33091">
    <property type="entry name" value="PROTEIN, PUTATIVE, EXPRESSED-RELATED"/>
    <property type="match status" value="1"/>
</dbReference>
<keyword evidence="3" id="KW-0722">Serine protease inhibitor</keyword>
<dbReference type="OrthoDB" id="10013825at2759"/>
<dbReference type="Gene3D" id="3.30.10.10">
    <property type="entry name" value="Trypsin Inhibitor V, subunit A"/>
    <property type="match status" value="1"/>
</dbReference>
<evidence type="ECO:0000313" key="4">
    <source>
        <dbReference type="EMBL" id="KAH1064419.1"/>
    </source>
</evidence>
<proteinExistence type="inferred from homology"/>
<evidence type="ECO:0000256" key="2">
    <source>
        <dbReference type="ARBA" id="ARBA00022690"/>
    </source>
</evidence>
<keyword evidence="2" id="KW-0646">Protease inhibitor</keyword>
<evidence type="ECO:0000256" key="3">
    <source>
        <dbReference type="ARBA" id="ARBA00022900"/>
    </source>
</evidence>
<dbReference type="SUPFAM" id="SSF54654">
    <property type="entry name" value="CI-2 family of serine protease inhibitors"/>
    <property type="match status" value="1"/>
</dbReference>
<comment type="similarity">
    <text evidence="1">Belongs to the protease inhibitor I13 (potato type I serine protease inhibitor) family.</text>
</comment>
<dbReference type="InterPro" id="IPR000864">
    <property type="entry name" value="Prot_inh_pot1"/>
</dbReference>
<evidence type="ECO:0000313" key="5">
    <source>
        <dbReference type="Proteomes" id="UP000828251"/>
    </source>
</evidence>
<reference evidence="4 5" key="1">
    <citation type="journal article" date="2021" name="Plant Biotechnol. J.">
        <title>Multi-omics assisted identification of the key and species-specific regulatory components of drought-tolerant mechanisms in Gossypium stocksii.</title>
        <authorList>
            <person name="Yu D."/>
            <person name="Ke L."/>
            <person name="Zhang D."/>
            <person name="Wu Y."/>
            <person name="Sun Y."/>
            <person name="Mei J."/>
            <person name="Sun J."/>
            <person name="Sun Y."/>
        </authorList>
    </citation>
    <scope>NUCLEOTIDE SEQUENCE [LARGE SCALE GENOMIC DNA]</scope>
    <source>
        <strain evidence="5">cv. E1</strain>
        <tissue evidence="4">Leaf</tissue>
    </source>
</reference>
<dbReference type="Proteomes" id="UP000828251">
    <property type="component" value="Unassembled WGS sequence"/>
</dbReference>
<dbReference type="PANTHER" id="PTHR33091:SF44">
    <property type="entry name" value="SERINE PROTEASE INHIBITOR POTATO INHIBITOR I-TYPE FAMILY PROTEIN"/>
    <property type="match status" value="1"/>
</dbReference>
<name>A0A9D3ZTR7_9ROSI</name>
<organism evidence="4 5">
    <name type="scientific">Gossypium stocksii</name>
    <dbReference type="NCBI Taxonomy" id="47602"/>
    <lineage>
        <taxon>Eukaryota</taxon>
        <taxon>Viridiplantae</taxon>
        <taxon>Streptophyta</taxon>
        <taxon>Embryophyta</taxon>
        <taxon>Tracheophyta</taxon>
        <taxon>Spermatophyta</taxon>
        <taxon>Magnoliopsida</taxon>
        <taxon>eudicotyledons</taxon>
        <taxon>Gunneridae</taxon>
        <taxon>Pentapetalae</taxon>
        <taxon>rosids</taxon>
        <taxon>malvids</taxon>
        <taxon>Malvales</taxon>
        <taxon>Malvaceae</taxon>
        <taxon>Malvoideae</taxon>
        <taxon>Gossypium</taxon>
    </lineage>
</organism>
<protein>
    <submittedName>
        <fullName evidence="4">Uncharacterized protein</fullName>
    </submittedName>
</protein>
<comment type="caution">
    <text evidence="4">The sequence shown here is derived from an EMBL/GenBank/DDBJ whole genome shotgun (WGS) entry which is preliminary data.</text>
</comment>
<sequence length="92" mass="10143">MSAWPRYPPCGFGDCSTIPCCAHERNKFFWVELLGTNGEAAKAIIERENPKAAAVIYKHKSPPGPQPDDFCCNRVALYVDDNGNLTNVPFLG</sequence>
<dbReference type="AlphaFoldDB" id="A0A9D3ZTR7"/>
<keyword evidence="5" id="KW-1185">Reference proteome</keyword>
<dbReference type="InterPro" id="IPR036354">
    <property type="entry name" value="Prot_inh_pot1_sf"/>
</dbReference>
<dbReference type="EMBL" id="JAIQCV010000009">
    <property type="protein sequence ID" value="KAH1064419.1"/>
    <property type="molecule type" value="Genomic_DNA"/>
</dbReference>
<dbReference type="GO" id="GO:0004867">
    <property type="term" value="F:serine-type endopeptidase inhibitor activity"/>
    <property type="evidence" value="ECO:0007669"/>
    <property type="project" value="UniProtKB-KW"/>
</dbReference>